<gene>
    <name evidence="1" type="ORF">PMACD_LOCUS4275</name>
</gene>
<accession>A0A821Q137</accession>
<keyword evidence="2" id="KW-1185">Reference proteome</keyword>
<evidence type="ECO:0000313" key="2">
    <source>
        <dbReference type="Proteomes" id="UP000663880"/>
    </source>
</evidence>
<organism evidence="1 2">
    <name type="scientific">Pieris macdunnoughi</name>
    <dbReference type="NCBI Taxonomy" id="345717"/>
    <lineage>
        <taxon>Eukaryota</taxon>
        <taxon>Metazoa</taxon>
        <taxon>Ecdysozoa</taxon>
        <taxon>Arthropoda</taxon>
        <taxon>Hexapoda</taxon>
        <taxon>Insecta</taxon>
        <taxon>Pterygota</taxon>
        <taxon>Neoptera</taxon>
        <taxon>Endopterygota</taxon>
        <taxon>Lepidoptera</taxon>
        <taxon>Glossata</taxon>
        <taxon>Ditrysia</taxon>
        <taxon>Papilionoidea</taxon>
        <taxon>Pieridae</taxon>
        <taxon>Pierinae</taxon>
        <taxon>Pieris</taxon>
    </lineage>
</organism>
<dbReference type="OrthoDB" id="8196708at2759"/>
<comment type="caution">
    <text evidence="1">The sequence shown here is derived from an EMBL/GenBank/DDBJ whole genome shotgun (WGS) entry which is preliminary data.</text>
</comment>
<dbReference type="AlphaFoldDB" id="A0A821Q137"/>
<proteinExistence type="predicted"/>
<protein>
    <submittedName>
        <fullName evidence="1">Uncharacterized protein</fullName>
    </submittedName>
</protein>
<reference evidence="1" key="1">
    <citation type="submission" date="2021-02" db="EMBL/GenBank/DDBJ databases">
        <authorList>
            <person name="Steward A R."/>
        </authorList>
    </citation>
    <scope>NUCLEOTIDE SEQUENCE</scope>
</reference>
<evidence type="ECO:0000313" key="1">
    <source>
        <dbReference type="EMBL" id="CAF4815135.1"/>
    </source>
</evidence>
<dbReference type="EMBL" id="CAJOBZ010000007">
    <property type="protein sequence ID" value="CAF4815135.1"/>
    <property type="molecule type" value="Genomic_DNA"/>
</dbReference>
<sequence>MTIIGLVRQTNTFTWKYGDIAQLLVKATGETLRGMKDAYRAPWKLWTDTIGADDGKRHLLQSIFFCGRKVASFSRPIPRADIDRATCALGVSSTDIALFAATES</sequence>
<dbReference type="Proteomes" id="UP000663880">
    <property type="component" value="Unassembled WGS sequence"/>
</dbReference>
<name>A0A821Q137_9NEOP</name>